<feature type="transmembrane region" description="Helical" evidence="6">
    <location>
        <begin position="24"/>
        <end position="42"/>
    </location>
</feature>
<proteinExistence type="inferred from homology"/>
<organism evidence="7 8">
    <name type="scientific">Tegillarca granosa</name>
    <name type="common">Malaysian cockle</name>
    <name type="synonym">Anadara granosa</name>
    <dbReference type="NCBI Taxonomy" id="220873"/>
    <lineage>
        <taxon>Eukaryota</taxon>
        <taxon>Metazoa</taxon>
        <taxon>Spiralia</taxon>
        <taxon>Lophotrochozoa</taxon>
        <taxon>Mollusca</taxon>
        <taxon>Bivalvia</taxon>
        <taxon>Autobranchia</taxon>
        <taxon>Pteriomorphia</taxon>
        <taxon>Arcoida</taxon>
        <taxon>Arcoidea</taxon>
        <taxon>Arcidae</taxon>
        <taxon>Tegillarca</taxon>
    </lineage>
</organism>
<comment type="subcellular location">
    <subcellularLocation>
        <location evidence="1 6">Membrane</location>
        <topology evidence="1 6">Multi-pass membrane protein</topology>
    </subcellularLocation>
</comment>
<evidence type="ECO:0000313" key="8">
    <source>
        <dbReference type="Proteomes" id="UP001217089"/>
    </source>
</evidence>
<evidence type="ECO:0000256" key="3">
    <source>
        <dbReference type="ARBA" id="ARBA00022692"/>
    </source>
</evidence>
<dbReference type="PRINTS" id="PR00173">
    <property type="entry name" value="EDTRNSPORT"/>
</dbReference>
<evidence type="ECO:0000256" key="6">
    <source>
        <dbReference type="RuleBase" id="RU361216"/>
    </source>
</evidence>
<comment type="caution">
    <text evidence="6">Lacks conserved residue(s) required for the propagation of feature annotation.</text>
</comment>
<dbReference type="InterPro" id="IPR050746">
    <property type="entry name" value="DAACS"/>
</dbReference>
<dbReference type="PANTHER" id="PTHR11958:SF63">
    <property type="entry name" value="AMINO ACID TRANSPORTER"/>
    <property type="match status" value="1"/>
</dbReference>
<dbReference type="Proteomes" id="UP001217089">
    <property type="component" value="Unassembled WGS sequence"/>
</dbReference>
<dbReference type="Gene3D" id="1.10.3860.10">
    <property type="entry name" value="Sodium:dicarboxylate symporter"/>
    <property type="match status" value="1"/>
</dbReference>
<name>A0ABQ9E1E6_TEGGR</name>
<keyword evidence="4 6" id="KW-1133">Transmembrane helix</keyword>
<comment type="caution">
    <text evidence="7">The sequence shown here is derived from an EMBL/GenBank/DDBJ whole genome shotgun (WGS) entry which is preliminary data.</text>
</comment>
<sequence length="125" mass="13208">MAGIKNENRESKCKNCGSCVKDNILVFLVLIGAVSGFAIGFGVRPLEPSSDEVLWLGLPGDIFMRMLKMAIVPLIVASLISGTASLDPKANGKIGTIAVVFVVSANIFGALMAVALFFIFNPGQY</sequence>
<dbReference type="SUPFAM" id="SSF118215">
    <property type="entry name" value="Proton glutamate symport protein"/>
    <property type="match status" value="1"/>
</dbReference>
<keyword evidence="5 6" id="KW-0472">Membrane</keyword>
<reference evidence="7 8" key="1">
    <citation type="submission" date="2022-12" db="EMBL/GenBank/DDBJ databases">
        <title>Chromosome-level genome of Tegillarca granosa.</title>
        <authorList>
            <person name="Kim J."/>
        </authorList>
    </citation>
    <scope>NUCLEOTIDE SEQUENCE [LARGE SCALE GENOMIC DNA]</scope>
    <source>
        <strain evidence="7">Teg-2019</strain>
        <tissue evidence="7">Adductor muscle</tissue>
    </source>
</reference>
<evidence type="ECO:0000313" key="7">
    <source>
        <dbReference type="EMBL" id="KAJ8299092.1"/>
    </source>
</evidence>
<evidence type="ECO:0000256" key="5">
    <source>
        <dbReference type="ARBA" id="ARBA00023136"/>
    </source>
</evidence>
<dbReference type="PANTHER" id="PTHR11958">
    <property type="entry name" value="SODIUM/DICARBOXYLATE SYMPORTER-RELATED"/>
    <property type="match status" value="1"/>
</dbReference>
<gene>
    <name evidence="7" type="ORF">KUTeg_023152</name>
</gene>
<dbReference type="EMBL" id="JARBDR010000921">
    <property type="protein sequence ID" value="KAJ8299092.1"/>
    <property type="molecule type" value="Genomic_DNA"/>
</dbReference>
<dbReference type="InterPro" id="IPR001991">
    <property type="entry name" value="Na-dicarboxylate_symporter"/>
</dbReference>
<evidence type="ECO:0000256" key="1">
    <source>
        <dbReference type="ARBA" id="ARBA00004141"/>
    </source>
</evidence>
<dbReference type="Pfam" id="PF00375">
    <property type="entry name" value="SDF"/>
    <property type="match status" value="1"/>
</dbReference>
<keyword evidence="2 6" id="KW-0813">Transport</keyword>
<protein>
    <recommendedName>
        <fullName evidence="6">Amino acid transporter</fullName>
    </recommendedName>
</protein>
<evidence type="ECO:0000256" key="2">
    <source>
        <dbReference type="ARBA" id="ARBA00022448"/>
    </source>
</evidence>
<evidence type="ECO:0000256" key="4">
    <source>
        <dbReference type="ARBA" id="ARBA00022989"/>
    </source>
</evidence>
<dbReference type="InterPro" id="IPR036458">
    <property type="entry name" value="Na:dicarbo_symporter_sf"/>
</dbReference>
<keyword evidence="8" id="KW-1185">Reference proteome</keyword>
<keyword evidence="3 6" id="KW-0812">Transmembrane</keyword>
<keyword evidence="6" id="KW-0769">Symport</keyword>
<feature type="transmembrane region" description="Helical" evidence="6">
    <location>
        <begin position="62"/>
        <end position="82"/>
    </location>
</feature>
<feature type="transmembrane region" description="Helical" evidence="6">
    <location>
        <begin position="94"/>
        <end position="120"/>
    </location>
</feature>
<accession>A0ABQ9E1E6</accession>
<comment type="similarity">
    <text evidence="6">Belongs to the dicarboxylate/amino acid:cation symporter (DAACS) (TC 2.A.23) family.</text>
</comment>